<dbReference type="SUPFAM" id="SSF51713">
    <property type="entry name" value="tRNA-guanine transglycosylase"/>
    <property type="match status" value="1"/>
</dbReference>
<dbReference type="Gene3D" id="3.20.20.105">
    <property type="entry name" value="Queuine tRNA-ribosyltransferase-like"/>
    <property type="match status" value="2"/>
</dbReference>
<evidence type="ECO:0000256" key="1">
    <source>
        <dbReference type="ARBA" id="ARBA00022833"/>
    </source>
</evidence>
<protein>
    <submittedName>
        <fullName evidence="4">Queuine tRNA-ribosyltransferase catalytic subunit 1-like</fullName>
    </submittedName>
</protein>
<dbReference type="Pfam" id="PF01702">
    <property type="entry name" value="TGT"/>
    <property type="match status" value="2"/>
</dbReference>
<feature type="domain" description="tRNA-guanine(15) transglycosylase-like" evidence="2">
    <location>
        <begin position="129"/>
        <end position="252"/>
    </location>
</feature>
<evidence type="ECO:0000313" key="3">
    <source>
        <dbReference type="Proteomes" id="UP000515163"/>
    </source>
</evidence>
<keyword evidence="1" id="KW-0862">Zinc</keyword>
<dbReference type="NCBIfam" id="TIGR00449">
    <property type="entry name" value="tgt_general"/>
    <property type="match status" value="2"/>
</dbReference>
<dbReference type="PANTHER" id="PTHR43530:SF1">
    <property type="entry name" value="QUEUINE TRNA-RIBOSYLTRANSFERASE CATALYTIC SUBUNIT 1"/>
    <property type="match status" value="1"/>
</dbReference>
<proteinExistence type="predicted"/>
<dbReference type="GO" id="GO:0006400">
    <property type="term" value="P:tRNA modification"/>
    <property type="evidence" value="ECO:0007669"/>
    <property type="project" value="InterPro"/>
</dbReference>
<gene>
    <name evidence="4" type="primary">LOC116293781</name>
</gene>
<dbReference type="GO" id="GO:0005829">
    <property type="term" value="C:cytosol"/>
    <property type="evidence" value="ECO:0007669"/>
    <property type="project" value="TreeGrafter"/>
</dbReference>
<keyword evidence="3" id="KW-1185">Reference proteome</keyword>
<reference evidence="4" key="1">
    <citation type="submission" date="2025-08" db="UniProtKB">
        <authorList>
            <consortium name="RefSeq"/>
        </authorList>
    </citation>
    <scope>IDENTIFICATION</scope>
    <source>
        <tissue evidence="4">Tentacle</tissue>
    </source>
</reference>
<name>A0A6P8HL39_ACTTE</name>
<dbReference type="InterPro" id="IPR036511">
    <property type="entry name" value="TGT-like_sf"/>
</dbReference>
<dbReference type="Proteomes" id="UP000515163">
    <property type="component" value="Unplaced"/>
</dbReference>
<dbReference type="InterPro" id="IPR002616">
    <property type="entry name" value="tRNA_ribo_trans-like"/>
</dbReference>
<sequence length="286" mass="32632">MAAHMDKIHKALEFEILAKCSTTKARTAILTLPHHKVETPVFMPVGTQGTMKGLTSKQLEDMDCQIILGNTYHLGLRPGTDILEQAGGLHKFMNWKRALLTDSGGFQMVSLIKLSEMTEVREEENCKCHLRKVSYAVDLVVCCALGADMYDCVYPTRTARFGTALVPWGQLHLKNKQYGNDLKPIDDKCSCYTCKKHSRAYLNSLIGKESVACHLITIHNIYYQMQLMHDIRESIKQDKFPEFIRKFMSKMYPKSDYPLWAIESLKSVNVELEYGPENETKQDKIS</sequence>
<organism evidence="3 4">
    <name type="scientific">Actinia tenebrosa</name>
    <name type="common">Australian red waratah sea anemone</name>
    <dbReference type="NCBI Taxonomy" id="6105"/>
    <lineage>
        <taxon>Eukaryota</taxon>
        <taxon>Metazoa</taxon>
        <taxon>Cnidaria</taxon>
        <taxon>Anthozoa</taxon>
        <taxon>Hexacorallia</taxon>
        <taxon>Actiniaria</taxon>
        <taxon>Actiniidae</taxon>
        <taxon>Actinia</taxon>
    </lineage>
</organism>
<accession>A0A6P8HL39</accession>
<dbReference type="GO" id="GO:0008479">
    <property type="term" value="F:tRNA-guanosine(34) queuine transglycosylase activity"/>
    <property type="evidence" value="ECO:0007669"/>
    <property type="project" value="TreeGrafter"/>
</dbReference>
<dbReference type="GeneID" id="116293781"/>
<feature type="domain" description="tRNA-guanine(15) transglycosylase-like" evidence="2">
    <location>
        <begin position="23"/>
        <end position="119"/>
    </location>
</feature>
<dbReference type="FunCoup" id="A0A6P8HL39">
    <property type="interactions" value="196"/>
</dbReference>
<dbReference type="OrthoDB" id="10249838at2759"/>
<dbReference type="KEGG" id="aten:116293781"/>
<evidence type="ECO:0000259" key="2">
    <source>
        <dbReference type="Pfam" id="PF01702"/>
    </source>
</evidence>
<dbReference type="RefSeq" id="XP_031557109.1">
    <property type="nucleotide sequence ID" value="XM_031701249.1"/>
</dbReference>
<dbReference type="PANTHER" id="PTHR43530">
    <property type="entry name" value="QUEUINE TRNA-RIBOSYLTRANSFERASE CATALYTIC SUBUNIT 1"/>
    <property type="match status" value="1"/>
</dbReference>
<evidence type="ECO:0000313" key="4">
    <source>
        <dbReference type="RefSeq" id="XP_031557109.1"/>
    </source>
</evidence>
<dbReference type="AlphaFoldDB" id="A0A6P8HL39"/>
<dbReference type="InParanoid" id="A0A6P8HL39"/>